<feature type="compositionally biased region" description="Acidic residues" evidence="1">
    <location>
        <begin position="17"/>
        <end position="54"/>
    </location>
</feature>
<dbReference type="Proteomes" id="UP001314205">
    <property type="component" value="Unassembled WGS sequence"/>
</dbReference>
<gene>
    <name evidence="3" type="ORF">PARMNEM_LOCUS15121</name>
</gene>
<evidence type="ECO:0000313" key="3">
    <source>
        <dbReference type="EMBL" id="CAK1595680.1"/>
    </source>
</evidence>
<dbReference type="EMBL" id="CAVLGL010000093">
    <property type="protein sequence ID" value="CAK1595680.1"/>
    <property type="molecule type" value="Genomic_DNA"/>
</dbReference>
<keyword evidence="4" id="KW-1185">Reference proteome</keyword>
<organism evidence="3 4">
    <name type="scientific">Parnassius mnemosyne</name>
    <name type="common">clouded apollo</name>
    <dbReference type="NCBI Taxonomy" id="213953"/>
    <lineage>
        <taxon>Eukaryota</taxon>
        <taxon>Metazoa</taxon>
        <taxon>Ecdysozoa</taxon>
        <taxon>Arthropoda</taxon>
        <taxon>Hexapoda</taxon>
        <taxon>Insecta</taxon>
        <taxon>Pterygota</taxon>
        <taxon>Neoptera</taxon>
        <taxon>Endopterygota</taxon>
        <taxon>Lepidoptera</taxon>
        <taxon>Glossata</taxon>
        <taxon>Ditrysia</taxon>
        <taxon>Papilionoidea</taxon>
        <taxon>Papilionidae</taxon>
        <taxon>Parnassiinae</taxon>
        <taxon>Parnassini</taxon>
        <taxon>Parnassius</taxon>
        <taxon>Driopa</taxon>
    </lineage>
</organism>
<feature type="domain" description="PiggyBac transposable element-derived protein" evidence="2">
    <location>
        <begin position="125"/>
        <end position="483"/>
    </location>
</feature>
<comment type="caution">
    <text evidence="3">The sequence shown here is derived from an EMBL/GenBank/DDBJ whole genome shotgun (WGS) entry which is preliminary data.</text>
</comment>
<protein>
    <recommendedName>
        <fullName evidence="2">PiggyBac transposable element-derived protein domain-containing protein</fullName>
    </recommendedName>
</protein>
<dbReference type="PANTHER" id="PTHR46599:SF6">
    <property type="entry name" value="DUAL SPECIFICITY PHOSPHATASE 26"/>
    <property type="match status" value="1"/>
</dbReference>
<dbReference type="Pfam" id="PF13843">
    <property type="entry name" value="DDE_Tnp_1_7"/>
    <property type="match status" value="1"/>
</dbReference>
<proteinExistence type="predicted"/>
<dbReference type="PANTHER" id="PTHR46599">
    <property type="entry name" value="PIGGYBAC TRANSPOSABLE ELEMENT-DERIVED PROTEIN 4"/>
    <property type="match status" value="1"/>
</dbReference>
<sequence>MSRNILDDHIIQEILEEDGIEGEVSSEIEDNLEIDDDDSNSSQSGDDDNSEAEDFSAGNISAEMLHRRPDLSDVPLSYIRQGYYVGRNGSTNWSIEEPPRNVRTRSHNIILHAPGPINEAKDALTPLDCWSLMFPDSLLDMVVTYTNMYIDSIHDNFQRERDCLPTDLVELKALLGLLYYCGKLRGAHLNTMDLWATDGTGSDVCIATMSRQRFHFLLRCLRFDDPNTREQRRQNDKLAAIRDLFTKFVEIIKKHYSLGDTVTIDEKLEPFRGRCPFRQYMPKKPAKYGIKIFVMADSRTYYSACLEVYTGRQNSGPHAVSNSPPDVVKRLVEQIRGSHRNVLMDNWFTSIPLMTELYEDYELTVVGTLRKNKPEIPPCFVATRRREEWTTYFGFKPNCTLVSYSPRKGKVVLLASTMHHDAKIDVDTGDKRKPEVITDYNMHKCGVDVVDEMCGTYSVSRVSKRWPLTIFFGLMNVGCINAFVIYNANITHINQEPLERRNFLKDIALSLVKPQIEKRSSITTLPRHIRSRMFQVLGREESTDQTASAGPSNIRGRCSTCPPKKDRKSKTQCQICKSFVCRDHTAFLCINCNQKMSQK</sequence>
<evidence type="ECO:0000313" key="4">
    <source>
        <dbReference type="Proteomes" id="UP001314205"/>
    </source>
</evidence>
<feature type="region of interest" description="Disordered" evidence="1">
    <location>
        <begin position="17"/>
        <end position="61"/>
    </location>
</feature>
<evidence type="ECO:0000259" key="2">
    <source>
        <dbReference type="Pfam" id="PF13843"/>
    </source>
</evidence>
<reference evidence="3 4" key="1">
    <citation type="submission" date="2023-11" db="EMBL/GenBank/DDBJ databases">
        <authorList>
            <person name="Hedman E."/>
            <person name="Englund M."/>
            <person name="Stromberg M."/>
            <person name="Nyberg Akerstrom W."/>
            <person name="Nylinder S."/>
            <person name="Jareborg N."/>
            <person name="Kallberg Y."/>
            <person name="Kronander E."/>
        </authorList>
    </citation>
    <scope>NUCLEOTIDE SEQUENCE [LARGE SCALE GENOMIC DNA]</scope>
</reference>
<accession>A0AAV1LL79</accession>
<dbReference type="InterPro" id="IPR029526">
    <property type="entry name" value="PGBD"/>
</dbReference>
<name>A0AAV1LL79_9NEOP</name>
<dbReference type="AlphaFoldDB" id="A0AAV1LL79"/>
<evidence type="ECO:0000256" key="1">
    <source>
        <dbReference type="SAM" id="MobiDB-lite"/>
    </source>
</evidence>